<dbReference type="AlphaFoldDB" id="A0A6J4LJV1"/>
<feature type="non-terminal residue" evidence="9">
    <location>
        <position position="1"/>
    </location>
</feature>
<organism evidence="9">
    <name type="scientific">uncultured Friedmanniella sp</name>
    <dbReference type="NCBI Taxonomy" id="335381"/>
    <lineage>
        <taxon>Bacteria</taxon>
        <taxon>Bacillati</taxon>
        <taxon>Actinomycetota</taxon>
        <taxon>Actinomycetes</taxon>
        <taxon>Propionibacteriales</taxon>
        <taxon>Nocardioidaceae</taxon>
        <taxon>Friedmanniella</taxon>
        <taxon>environmental samples</taxon>
    </lineage>
</organism>
<keyword evidence="5 7" id="KW-0472">Membrane</keyword>
<evidence type="ECO:0000256" key="3">
    <source>
        <dbReference type="ARBA" id="ARBA00022692"/>
    </source>
</evidence>
<dbReference type="GO" id="GO:0005886">
    <property type="term" value="C:plasma membrane"/>
    <property type="evidence" value="ECO:0007669"/>
    <property type="project" value="UniProtKB-SubCell"/>
</dbReference>
<evidence type="ECO:0000256" key="5">
    <source>
        <dbReference type="ARBA" id="ARBA00023136"/>
    </source>
</evidence>
<keyword evidence="4 7" id="KW-1133">Transmembrane helix</keyword>
<dbReference type="InterPro" id="IPR003838">
    <property type="entry name" value="ABC3_permease_C"/>
</dbReference>
<feature type="transmembrane region" description="Helical" evidence="7">
    <location>
        <begin position="74"/>
        <end position="93"/>
    </location>
</feature>
<dbReference type="InterPro" id="IPR050250">
    <property type="entry name" value="Macrolide_Exporter_MacB"/>
</dbReference>
<evidence type="ECO:0000256" key="1">
    <source>
        <dbReference type="ARBA" id="ARBA00004651"/>
    </source>
</evidence>
<proteinExistence type="inferred from homology"/>
<dbReference type="GO" id="GO:0022857">
    <property type="term" value="F:transmembrane transporter activity"/>
    <property type="evidence" value="ECO:0007669"/>
    <property type="project" value="TreeGrafter"/>
</dbReference>
<accession>A0A6J4LJV1</accession>
<dbReference type="PANTHER" id="PTHR30572">
    <property type="entry name" value="MEMBRANE COMPONENT OF TRANSPORTER-RELATED"/>
    <property type="match status" value="1"/>
</dbReference>
<comment type="subcellular location">
    <subcellularLocation>
        <location evidence="1">Cell membrane</location>
        <topology evidence="1">Multi-pass membrane protein</topology>
    </subcellularLocation>
</comment>
<dbReference type="EMBL" id="CADCTS010000464">
    <property type="protein sequence ID" value="CAA9334135.1"/>
    <property type="molecule type" value="Genomic_DNA"/>
</dbReference>
<dbReference type="Pfam" id="PF02687">
    <property type="entry name" value="FtsX"/>
    <property type="match status" value="1"/>
</dbReference>
<protein>
    <submittedName>
        <fullName evidence="9">ABC transporter, fused permease protein</fullName>
    </submittedName>
</protein>
<keyword evidence="2" id="KW-1003">Cell membrane</keyword>
<dbReference type="PANTHER" id="PTHR30572:SF4">
    <property type="entry name" value="ABC TRANSPORTER PERMEASE YTRF"/>
    <property type="match status" value="1"/>
</dbReference>
<gene>
    <name evidence="9" type="ORF">AVDCRST_MAG48-3283</name>
</gene>
<evidence type="ECO:0000256" key="2">
    <source>
        <dbReference type="ARBA" id="ARBA00022475"/>
    </source>
</evidence>
<evidence type="ECO:0000256" key="4">
    <source>
        <dbReference type="ARBA" id="ARBA00022989"/>
    </source>
</evidence>
<keyword evidence="3 7" id="KW-0812">Transmembrane</keyword>
<reference evidence="9" key="1">
    <citation type="submission" date="2020-02" db="EMBL/GenBank/DDBJ databases">
        <authorList>
            <person name="Meier V. D."/>
        </authorList>
    </citation>
    <scope>NUCLEOTIDE SEQUENCE</scope>
    <source>
        <strain evidence="9">AVDCRST_MAG48</strain>
    </source>
</reference>
<evidence type="ECO:0000256" key="7">
    <source>
        <dbReference type="SAM" id="Phobius"/>
    </source>
</evidence>
<feature type="domain" description="ABC3 transporter permease C-terminal" evidence="8">
    <location>
        <begin position="2"/>
        <end position="97"/>
    </location>
</feature>
<feature type="transmembrane region" description="Helical" evidence="7">
    <location>
        <begin position="30"/>
        <end position="54"/>
    </location>
</feature>
<evidence type="ECO:0000313" key="9">
    <source>
        <dbReference type="EMBL" id="CAA9334135.1"/>
    </source>
</evidence>
<evidence type="ECO:0000256" key="6">
    <source>
        <dbReference type="ARBA" id="ARBA00038076"/>
    </source>
</evidence>
<evidence type="ECO:0000259" key="8">
    <source>
        <dbReference type="Pfam" id="PF02687"/>
    </source>
</evidence>
<comment type="similarity">
    <text evidence="6">Belongs to the ABC-4 integral membrane protein family.</text>
</comment>
<sequence>SVLERTRESALLRALGLQRRQLRGMLTVEAVLLALVGAAVGVVVGVAFGGVGAASLARDTGMGALHLAVPVPQTLGVVAVAGLAGALASVLPARRAALATPIEALADR</sequence>
<name>A0A6J4LJV1_9ACTN</name>